<feature type="transmembrane region" description="Helical" evidence="1">
    <location>
        <begin position="96"/>
        <end position="117"/>
    </location>
</feature>
<dbReference type="EMBL" id="PFAM01000012">
    <property type="protein sequence ID" value="PIT96159.1"/>
    <property type="molecule type" value="Genomic_DNA"/>
</dbReference>
<keyword evidence="1" id="KW-1133">Transmembrane helix</keyword>
<dbReference type="InterPro" id="IPR043728">
    <property type="entry name" value="DUF5671"/>
</dbReference>
<feature type="transmembrane region" description="Helical" evidence="1">
    <location>
        <begin position="161"/>
        <end position="185"/>
    </location>
</feature>
<accession>A0A2M6WTN2</accession>
<evidence type="ECO:0000259" key="2">
    <source>
        <dbReference type="Pfam" id="PF18920"/>
    </source>
</evidence>
<feature type="domain" description="DUF5671" evidence="2">
    <location>
        <begin position="15"/>
        <end position="145"/>
    </location>
</feature>
<feature type="transmembrane region" description="Helical" evidence="1">
    <location>
        <begin position="129"/>
        <end position="149"/>
    </location>
</feature>
<protein>
    <recommendedName>
        <fullName evidence="2">DUF5671 domain-containing protein</fullName>
    </recommendedName>
</protein>
<evidence type="ECO:0000313" key="3">
    <source>
        <dbReference type="EMBL" id="PIT96159.1"/>
    </source>
</evidence>
<feature type="transmembrane region" description="Helical" evidence="1">
    <location>
        <begin position="56"/>
        <end position="75"/>
    </location>
</feature>
<sequence>MLLTNNYMNNAKFTFYYLLSLVALLFTAIGTGIILFQIINSVIADAGTFNGYTDEAMRFGIAALLVAAPLYFFTARAINDNLVKGLLSKDGPVRRWLTYLILFAASVTVLGWVIGTINMFLSGDLTIKFALKLLTVLVIAGVIFGFYLYDIRRGLPKAKDLGVRLFLAGGLLLVIGVFVASWFFVDSPKEARAKRLDNTTINELLSLNSSINEYYSTKKVLPTTLAEVLKSGGYISEDYLKDDNDQAYEYKIIDDRKYELCANFLADSKLDKNSDQYKYSRPYPEQNWNHGIGRTCFELEVPVISEMPVIKTIQ</sequence>
<organism evidence="3 4">
    <name type="scientific">Candidatus Falkowbacteria bacterium CG10_big_fil_rev_8_21_14_0_10_37_14</name>
    <dbReference type="NCBI Taxonomy" id="1974561"/>
    <lineage>
        <taxon>Bacteria</taxon>
        <taxon>Candidatus Falkowiibacteriota</taxon>
    </lineage>
</organism>
<feature type="transmembrane region" description="Helical" evidence="1">
    <location>
        <begin position="15"/>
        <end position="36"/>
    </location>
</feature>
<keyword evidence="1" id="KW-0472">Membrane</keyword>
<reference evidence="4" key="1">
    <citation type="submission" date="2017-09" db="EMBL/GenBank/DDBJ databases">
        <title>Depth-based differentiation of microbial function through sediment-hosted aquifers and enrichment of novel symbionts in the deep terrestrial subsurface.</title>
        <authorList>
            <person name="Probst A.J."/>
            <person name="Ladd B."/>
            <person name="Jarett J.K."/>
            <person name="Geller-Mcgrath D.E."/>
            <person name="Sieber C.M.K."/>
            <person name="Emerson J.B."/>
            <person name="Anantharaman K."/>
            <person name="Thomas B.C."/>
            <person name="Malmstrom R."/>
            <person name="Stieglmeier M."/>
            <person name="Klingl A."/>
            <person name="Woyke T."/>
            <person name="Ryan C.M."/>
            <person name="Banfield J.F."/>
        </authorList>
    </citation>
    <scope>NUCLEOTIDE SEQUENCE [LARGE SCALE GENOMIC DNA]</scope>
</reference>
<gene>
    <name evidence="3" type="ORF">COT94_01685</name>
</gene>
<evidence type="ECO:0000313" key="4">
    <source>
        <dbReference type="Proteomes" id="UP000228533"/>
    </source>
</evidence>
<dbReference type="Proteomes" id="UP000228533">
    <property type="component" value="Unassembled WGS sequence"/>
</dbReference>
<evidence type="ECO:0000256" key="1">
    <source>
        <dbReference type="SAM" id="Phobius"/>
    </source>
</evidence>
<keyword evidence="1" id="KW-0812">Transmembrane</keyword>
<name>A0A2M6WTN2_9BACT</name>
<dbReference type="Pfam" id="PF18920">
    <property type="entry name" value="DUF5671"/>
    <property type="match status" value="1"/>
</dbReference>
<proteinExistence type="predicted"/>
<comment type="caution">
    <text evidence="3">The sequence shown here is derived from an EMBL/GenBank/DDBJ whole genome shotgun (WGS) entry which is preliminary data.</text>
</comment>
<dbReference type="AlphaFoldDB" id="A0A2M6WTN2"/>